<keyword evidence="4 6" id="KW-1133">Transmembrane helix</keyword>
<comment type="subunit">
    <text evidence="6">HflC and HflK may interact to form a multimeric complex.</text>
</comment>
<keyword evidence="9" id="KW-0645">Protease</keyword>
<evidence type="ECO:0000256" key="7">
    <source>
        <dbReference type="SAM" id="MobiDB-lite"/>
    </source>
</evidence>
<name>A0AAE3G4P2_9GAMM</name>
<evidence type="ECO:0000313" key="9">
    <source>
        <dbReference type="EMBL" id="MCP1675014.1"/>
    </source>
</evidence>
<dbReference type="AlphaFoldDB" id="A0AAE3G4P2"/>
<dbReference type="RefSeq" id="WP_253477778.1">
    <property type="nucleotide sequence ID" value="NZ_JALJXV010000004.1"/>
</dbReference>
<dbReference type="Pfam" id="PF12221">
    <property type="entry name" value="HflK_N"/>
    <property type="match status" value="1"/>
</dbReference>
<comment type="similarity">
    <text evidence="2 6">Belongs to the band 7/mec-2 family. HflK subfamily.</text>
</comment>
<evidence type="ECO:0000256" key="2">
    <source>
        <dbReference type="ARBA" id="ARBA00006971"/>
    </source>
</evidence>
<feature type="region of interest" description="Disordered" evidence="7">
    <location>
        <begin position="370"/>
        <end position="416"/>
    </location>
</feature>
<feature type="region of interest" description="Disordered" evidence="7">
    <location>
        <begin position="1"/>
        <end position="28"/>
    </location>
</feature>
<feature type="compositionally biased region" description="Basic and acidic residues" evidence="7">
    <location>
        <begin position="404"/>
        <end position="416"/>
    </location>
</feature>
<dbReference type="InterPro" id="IPR010201">
    <property type="entry name" value="HflK"/>
</dbReference>
<accession>A0AAE3G4P2</accession>
<evidence type="ECO:0000259" key="8">
    <source>
        <dbReference type="SMART" id="SM00244"/>
    </source>
</evidence>
<evidence type="ECO:0000256" key="5">
    <source>
        <dbReference type="ARBA" id="ARBA00023136"/>
    </source>
</evidence>
<sequence length="416" mass="45381">MSWNEPGRGNRDPWGGGGSGNQGPPDLDEVIKKVRGKLGGLFGGKGSSGGGNGGFGGENGNGSDQGGGGAGISGTGIAIIIGVAFLVWMASGIYIVDEGHRGLELRFGQYQQTTTPGPHWRPPYPIGSVEKVNVEERRVAPVGYELMGGDRRRKIEREALMLTRDENIVEVQLAVQYQVGDPRLYRFNFRDPDESLKQVAESSVREVVGRSNLEFVLTEGRAEVAEEVFELVSAAMDNYGTGLTVVSVDMQDIQAPDEVQEAFEDVIMAREDAQRVINQANAYANQVVPEARGRSARIREDAEGYRARVTNEADGESTRFVALLREYERAPEVTRGRIYLDTMAEILERNRKVLIDSDAGDPLLYLPMDQLQRGRQTDGGSVRPLDRDVLERRVPAAGATSSDARSRGDLRSRGAN</sequence>
<keyword evidence="10" id="KW-1185">Reference proteome</keyword>
<dbReference type="InterPro" id="IPR036013">
    <property type="entry name" value="Band_7/SPFH_dom_sf"/>
</dbReference>
<dbReference type="InterPro" id="IPR001107">
    <property type="entry name" value="Band_7"/>
</dbReference>
<keyword evidence="3 6" id="KW-0812">Transmembrane</keyword>
<evidence type="ECO:0000256" key="3">
    <source>
        <dbReference type="ARBA" id="ARBA00022692"/>
    </source>
</evidence>
<dbReference type="GO" id="GO:0016020">
    <property type="term" value="C:membrane"/>
    <property type="evidence" value="ECO:0007669"/>
    <property type="project" value="UniProtKB-SubCell"/>
</dbReference>
<protein>
    <recommendedName>
        <fullName evidence="6">Protein HflK</fullName>
    </recommendedName>
</protein>
<feature type="transmembrane region" description="Helical" evidence="6">
    <location>
        <begin position="76"/>
        <end position="96"/>
    </location>
</feature>
<reference evidence="9" key="1">
    <citation type="submission" date="2022-03" db="EMBL/GenBank/DDBJ databases">
        <title>Genomic Encyclopedia of Type Strains, Phase III (KMG-III): the genomes of soil and plant-associated and newly described type strains.</title>
        <authorList>
            <person name="Whitman W."/>
        </authorList>
    </citation>
    <scope>NUCLEOTIDE SEQUENCE</scope>
    <source>
        <strain evidence="9">ANL 6-2</strain>
    </source>
</reference>
<comment type="subcellular location">
    <subcellularLocation>
        <location evidence="1">Membrane</location>
        <topology evidence="1">Single-pass membrane protein</topology>
    </subcellularLocation>
</comment>
<dbReference type="GO" id="GO:0006508">
    <property type="term" value="P:proteolysis"/>
    <property type="evidence" value="ECO:0007669"/>
    <property type="project" value="UniProtKB-KW"/>
</dbReference>
<comment type="function">
    <text evidence="6">HflC and HflK could encode or regulate a protease.</text>
</comment>
<evidence type="ECO:0000256" key="1">
    <source>
        <dbReference type="ARBA" id="ARBA00004167"/>
    </source>
</evidence>
<dbReference type="SMART" id="SM00244">
    <property type="entry name" value="PHB"/>
    <property type="match status" value="1"/>
</dbReference>
<dbReference type="NCBIfam" id="TIGR01933">
    <property type="entry name" value="hflK"/>
    <property type="match status" value="1"/>
</dbReference>
<dbReference type="PANTHER" id="PTHR43327:SF2">
    <property type="entry name" value="MODULATOR OF FTSH PROTEASE HFLK"/>
    <property type="match status" value="1"/>
</dbReference>
<feature type="region of interest" description="Disordered" evidence="7">
    <location>
        <begin position="42"/>
        <end position="62"/>
    </location>
</feature>
<evidence type="ECO:0000313" key="10">
    <source>
        <dbReference type="Proteomes" id="UP001205843"/>
    </source>
</evidence>
<dbReference type="EMBL" id="JALJXV010000004">
    <property type="protein sequence ID" value="MCP1675014.1"/>
    <property type="molecule type" value="Genomic_DNA"/>
</dbReference>
<keyword evidence="9" id="KW-0378">Hydrolase</keyword>
<dbReference type="CDD" id="cd03404">
    <property type="entry name" value="SPFH_HflK"/>
    <property type="match status" value="1"/>
</dbReference>
<dbReference type="InterPro" id="IPR020980">
    <property type="entry name" value="Membrane_HflK_N"/>
</dbReference>
<dbReference type="PANTHER" id="PTHR43327">
    <property type="entry name" value="STOMATIN-LIKE PROTEIN 2, MITOCHONDRIAL"/>
    <property type="match status" value="1"/>
</dbReference>
<organism evidence="9 10">
    <name type="scientific">Natronocella acetinitrilica</name>
    <dbReference type="NCBI Taxonomy" id="414046"/>
    <lineage>
        <taxon>Bacteria</taxon>
        <taxon>Pseudomonadati</taxon>
        <taxon>Pseudomonadota</taxon>
        <taxon>Gammaproteobacteria</taxon>
        <taxon>Chromatiales</taxon>
        <taxon>Ectothiorhodospiraceae</taxon>
        <taxon>Natronocella</taxon>
    </lineage>
</organism>
<dbReference type="SUPFAM" id="SSF117892">
    <property type="entry name" value="Band 7/SPFH domain"/>
    <property type="match status" value="1"/>
</dbReference>
<feature type="compositionally biased region" description="Basic and acidic residues" evidence="7">
    <location>
        <begin position="384"/>
        <end position="394"/>
    </location>
</feature>
<evidence type="ECO:0000256" key="6">
    <source>
        <dbReference type="RuleBase" id="RU364113"/>
    </source>
</evidence>
<dbReference type="Gene3D" id="3.30.479.30">
    <property type="entry name" value="Band 7 domain"/>
    <property type="match status" value="1"/>
</dbReference>
<feature type="domain" description="Band 7" evidence="8">
    <location>
        <begin position="91"/>
        <end position="267"/>
    </location>
</feature>
<dbReference type="Pfam" id="PF01145">
    <property type="entry name" value="Band_7"/>
    <property type="match status" value="1"/>
</dbReference>
<dbReference type="InterPro" id="IPR050710">
    <property type="entry name" value="Band7/mec-2_domain"/>
</dbReference>
<dbReference type="GO" id="GO:0008233">
    <property type="term" value="F:peptidase activity"/>
    <property type="evidence" value="ECO:0007669"/>
    <property type="project" value="UniProtKB-KW"/>
</dbReference>
<evidence type="ECO:0000256" key="4">
    <source>
        <dbReference type="ARBA" id="ARBA00022989"/>
    </source>
</evidence>
<proteinExistence type="inferred from homology"/>
<keyword evidence="5 6" id="KW-0472">Membrane</keyword>
<gene>
    <name evidence="9" type="ORF">J2T57_002152</name>
</gene>
<dbReference type="Proteomes" id="UP001205843">
    <property type="component" value="Unassembled WGS sequence"/>
</dbReference>
<comment type="caution">
    <text evidence="9">The sequence shown here is derived from an EMBL/GenBank/DDBJ whole genome shotgun (WGS) entry which is preliminary data.</text>
</comment>